<evidence type="ECO:0000256" key="6">
    <source>
        <dbReference type="ARBA" id="ARBA00022692"/>
    </source>
</evidence>
<dbReference type="AlphaFoldDB" id="A0A8J3QS37"/>
<name>A0A8J3QS37_9ACTN</name>
<dbReference type="GO" id="GO:0020037">
    <property type="term" value="F:heme binding"/>
    <property type="evidence" value="ECO:0007669"/>
    <property type="project" value="TreeGrafter"/>
</dbReference>
<accession>A0A8J3QS37</accession>
<comment type="subcellular location">
    <subcellularLocation>
        <location evidence="1">Cell membrane</location>
        <topology evidence="1">Multi-pass membrane protein</topology>
    </subcellularLocation>
</comment>
<dbReference type="GO" id="GO:0005886">
    <property type="term" value="C:plasma membrane"/>
    <property type="evidence" value="ECO:0007669"/>
    <property type="project" value="UniProtKB-SubCell"/>
</dbReference>
<proteinExistence type="inferred from homology"/>
<evidence type="ECO:0000256" key="10">
    <source>
        <dbReference type="ARBA" id="ARBA00023004"/>
    </source>
</evidence>
<organism evidence="13 14">
    <name type="scientific">Rugosimonospora africana</name>
    <dbReference type="NCBI Taxonomy" id="556532"/>
    <lineage>
        <taxon>Bacteria</taxon>
        <taxon>Bacillati</taxon>
        <taxon>Actinomycetota</taxon>
        <taxon>Actinomycetes</taxon>
        <taxon>Micromonosporales</taxon>
        <taxon>Micromonosporaceae</taxon>
        <taxon>Rugosimonospora</taxon>
    </lineage>
</organism>
<reference evidence="13" key="1">
    <citation type="submission" date="2021-01" db="EMBL/GenBank/DDBJ databases">
        <title>Whole genome shotgun sequence of Rugosimonospora africana NBRC 104875.</title>
        <authorList>
            <person name="Komaki H."/>
            <person name="Tamura T."/>
        </authorList>
    </citation>
    <scope>NUCLEOTIDE SEQUENCE</scope>
    <source>
        <strain evidence="13">NBRC 104875</strain>
    </source>
</reference>
<dbReference type="Pfam" id="PF01654">
    <property type="entry name" value="Cyt_bd_oxida_I"/>
    <property type="match status" value="1"/>
</dbReference>
<keyword evidence="3 12" id="KW-0813">Transport</keyword>
<keyword evidence="10 12" id="KW-0408">Iron</keyword>
<dbReference type="EMBL" id="BONZ01000032">
    <property type="protein sequence ID" value="GIH15242.1"/>
    <property type="molecule type" value="Genomic_DNA"/>
</dbReference>
<evidence type="ECO:0000256" key="1">
    <source>
        <dbReference type="ARBA" id="ARBA00004651"/>
    </source>
</evidence>
<feature type="transmembrane region" description="Helical" evidence="12">
    <location>
        <begin position="25"/>
        <end position="46"/>
    </location>
</feature>
<evidence type="ECO:0000256" key="7">
    <source>
        <dbReference type="ARBA" id="ARBA00022723"/>
    </source>
</evidence>
<keyword evidence="8 12" id="KW-0249">Electron transport</keyword>
<evidence type="ECO:0000256" key="9">
    <source>
        <dbReference type="ARBA" id="ARBA00022989"/>
    </source>
</evidence>
<evidence type="ECO:0000256" key="5">
    <source>
        <dbReference type="ARBA" id="ARBA00022617"/>
    </source>
</evidence>
<sequence>MACGVCALAADVVPARVQMGSSLGFHIILACFGVAAPTVMLAAEWIGIRRDDPSALLLARRWSKVVALLFAVGAVSGTVLSYEMGLLWPRLMSRFGSAMGIGFSIEGVWFFVEAAFVSVYLYGWRRLKPWLHWCTGLPVAAAGVFGAWAVVSVNSWMNQPRGFTLRDGRVVSIDPIAVFFNRATAYEVPHMILAAYMVTGFVFAGVYAVGMLRGRRDRYHRLGFLVPFTIAGIATPLQVGVGDYAARAIAAQQPVKFAVMELVPHTGRGVTEWLGGIWWNGHVYFGVGVPKLDSILVDFDPDAKVIGWDTVPASERPPLANLIHLSFDLMVGVGTILMALVAWQAWHWYFHRRVLTTRWFLAPIALSGLASVAAMECGWIVTEVGRQPWMIYQVQRVNDAVTTAHGVPVTLGWVLAVYLVMTFVSIGTPVLLSHRWRREKPEIEDAQDVPYAPAGRQET</sequence>
<evidence type="ECO:0000256" key="2">
    <source>
        <dbReference type="ARBA" id="ARBA00009819"/>
    </source>
</evidence>
<dbReference type="PANTHER" id="PTHR30365:SF14">
    <property type="entry name" value="CYTOCHROME BD MENAQUINOL OXIDASE SUBUNIT I-RELATED"/>
    <property type="match status" value="1"/>
</dbReference>
<evidence type="ECO:0000313" key="13">
    <source>
        <dbReference type="EMBL" id="GIH15242.1"/>
    </source>
</evidence>
<keyword evidence="4 12" id="KW-1003">Cell membrane</keyword>
<comment type="caution">
    <text evidence="13">The sequence shown here is derived from an EMBL/GenBank/DDBJ whole genome shotgun (WGS) entry which is preliminary data.</text>
</comment>
<evidence type="ECO:0000256" key="4">
    <source>
        <dbReference type="ARBA" id="ARBA00022475"/>
    </source>
</evidence>
<feature type="transmembrane region" description="Helical" evidence="12">
    <location>
        <begin position="100"/>
        <end position="123"/>
    </location>
</feature>
<dbReference type="InterPro" id="IPR002585">
    <property type="entry name" value="Cyt-d_ubiquinol_oxidase_su_1"/>
</dbReference>
<evidence type="ECO:0000256" key="3">
    <source>
        <dbReference type="ARBA" id="ARBA00022448"/>
    </source>
</evidence>
<dbReference type="RefSeq" id="WP_203918884.1">
    <property type="nucleotide sequence ID" value="NZ_BONZ01000032.1"/>
</dbReference>
<feature type="transmembrane region" description="Helical" evidence="12">
    <location>
        <begin position="411"/>
        <end position="432"/>
    </location>
</feature>
<keyword evidence="11 12" id="KW-0472">Membrane</keyword>
<feature type="transmembrane region" description="Helical" evidence="12">
    <location>
        <begin position="66"/>
        <end position="88"/>
    </location>
</feature>
<gene>
    <name evidence="13" type="ORF">Raf01_34140</name>
</gene>
<evidence type="ECO:0000256" key="11">
    <source>
        <dbReference type="ARBA" id="ARBA00023136"/>
    </source>
</evidence>
<dbReference type="GO" id="GO:0070069">
    <property type="term" value="C:cytochrome complex"/>
    <property type="evidence" value="ECO:0007669"/>
    <property type="project" value="UniProtKB-UniRule"/>
</dbReference>
<dbReference type="PANTHER" id="PTHR30365">
    <property type="entry name" value="CYTOCHROME D UBIQUINOL OXIDASE"/>
    <property type="match status" value="1"/>
</dbReference>
<keyword evidence="6 12" id="KW-0812">Transmembrane</keyword>
<keyword evidence="9 12" id="KW-1133">Transmembrane helix</keyword>
<feature type="transmembrane region" description="Helical" evidence="12">
    <location>
        <begin position="322"/>
        <end position="346"/>
    </location>
</feature>
<feature type="transmembrane region" description="Helical" evidence="12">
    <location>
        <begin position="191"/>
        <end position="210"/>
    </location>
</feature>
<dbReference type="Proteomes" id="UP000642748">
    <property type="component" value="Unassembled WGS sequence"/>
</dbReference>
<feature type="transmembrane region" description="Helical" evidence="12">
    <location>
        <begin position="358"/>
        <end position="381"/>
    </location>
</feature>
<keyword evidence="5 12" id="KW-0349">Heme</keyword>
<protein>
    <submittedName>
        <fullName evidence="13">Cytochrome ubiquinol oxidase subunit I</fullName>
    </submittedName>
</protein>
<dbReference type="GO" id="GO:0016682">
    <property type="term" value="F:oxidoreductase activity, acting on diphenols and related substances as donors, oxygen as acceptor"/>
    <property type="evidence" value="ECO:0007669"/>
    <property type="project" value="TreeGrafter"/>
</dbReference>
<keyword evidence="14" id="KW-1185">Reference proteome</keyword>
<comment type="similarity">
    <text evidence="2 12">Belongs to the cytochrome ubiquinol oxidase subunit 1 family.</text>
</comment>
<feature type="transmembrane region" description="Helical" evidence="12">
    <location>
        <begin position="130"/>
        <end position="151"/>
    </location>
</feature>
<feature type="transmembrane region" description="Helical" evidence="12">
    <location>
        <begin position="222"/>
        <end position="241"/>
    </location>
</feature>
<dbReference type="PIRSF" id="PIRSF006446">
    <property type="entry name" value="Cyt_quinol_oxidase_1"/>
    <property type="match status" value="1"/>
</dbReference>
<dbReference type="GO" id="GO:0046872">
    <property type="term" value="F:metal ion binding"/>
    <property type="evidence" value="ECO:0007669"/>
    <property type="project" value="UniProtKB-UniRule"/>
</dbReference>
<evidence type="ECO:0000256" key="8">
    <source>
        <dbReference type="ARBA" id="ARBA00022982"/>
    </source>
</evidence>
<dbReference type="GO" id="GO:0019646">
    <property type="term" value="P:aerobic electron transport chain"/>
    <property type="evidence" value="ECO:0007669"/>
    <property type="project" value="InterPro"/>
</dbReference>
<dbReference type="GO" id="GO:0009055">
    <property type="term" value="F:electron transfer activity"/>
    <property type="evidence" value="ECO:0007669"/>
    <property type="project" value="UniProtKB-UniRule"/>
</dbReference>
<evidence type="ECO:0000256" key="12">
    <source>
        <dbReference type="PIRNR" id="PIRNR006446"/>
    </source>
</evidence>
<evidence type="ECO:0000313" key="14">
    <source>
        <dbReference type="Proteomes" id="UP000642748"/>
    </source>
</evidence>
<keyword evidence="7 12" id="KW-0479">Metal-binding</keyword>